<name>A0A2V3W8D1_9BACI</name>
<dbReference type="Pfam" id="PF11258">
    <property type="entry name" value="DUF3048"/>
    <property type="match status" value="1"/>
</dbReference>
<accession>A0A2V3W8D1</accession>
<evidence type="ECO:0008006" key="5">
    <source>
        <dbReference type="Google" id="ProtNLM"/>
    </source>
</evidence>
<evidence type="ECO:0000259" key="1">
    <source>
        <dbReference type="Pfam" id="PF11258"/>
    </source>
</evidence>
<dbReference type="SUPFAM" id="SSF159774">
    <property type="entry name" value="YerB-like"/>
    <property type="match status" value="1"/>
</dbReference>
<feature type="domain" description="DUF3048" evidence="1">
    <location>
        <begin position="50"/>
        <end position="192"/>
    </location>
</feature>
<organism evidence="3 4">
    <name type="scientific">Pseudogracilibacillus auburnensis</name>
    <dbReference type="NCBI Taxonomy" id="1494959"/>
    <lineage>
        <taxon>Bacteria</taxon>
        <taxon>Bacillati</taxon>
        <taxon>Bacillota</taxon>
        <taxon>Bacilli</taxon>
        <taxon>Bacillales</taxon>
        <taxon>Bacillaceae</taxon>
        <taxon>Pseudogracilibacillus</taxon>
    </lineage>
</organism>
<comment type="caution">
    <text evidence="3">The sequence shown here is derived from an EMBL/GenBank/DDBJ whole genome shotgun (WGS) entry which is preliminary data.</text>
</comment>
<dbReference type="Gene3D" id="3.50.90.10">
    <property type="entry name" value="YerB-like"/>
    <property type="match status" value="1"/>
</dbReference>
<gene>
    <name evidence="3" type="ORF">DFR56_101531</name>
</gene>
<dbReference type="InterPro" id="IPR023158">
    <property type="entry name" value="YerB-like_sf"/>
</dbReference>
<dbReference type="Proteomes" id="UP000247978">
    <property type="component" value="Unassembled WGS sequence"/>
</dbReference>
<protein>
    <recommendedName>
        <fullName evidence="5">DUF3048 family protein</fullName>
    </recommendedName>
</protein>
<proteinExistence type="predicted"/>
<evidence type="ECO:0000313" key="4">
    <source>
        <dbReference type="Proteomes" id="UP000247978"/>
    </source>
</evidence>
<dbReference type="RefSeq" id="WP_110393861.1">
    <property type="nucleotide sequence ID" value="NZ_JBHUHB010000001.1"/>
</dbReference>
<keyword evidence="4" id="KW-1185">Reference proteome</keyword>
<dbReference type="InterPro" id="IPR035328">
    <property type="entry name" value="DUF3048_C"/>
</dbReference>
<sequence>MRKLAVLLTIVLAIFIFGCSKEEKKEVQEKSNDGVKNESTETTDPTIYPFTGIETDEDVTNRAVAVMVSNQVQARPQSGLTKADIVFEMLTEGNITRFMAIYQSTEPDVVGPVRSAREYFFTLADNYDAIYVYQGAADFINEMITSREIEHLQGATYDNDGHLFIREAFRKTPHNSYLQFGAVYDVAAEEGYETSFTYEPLSFLDENSEIDGEDANYVKIDYYGGKPIVEFEYDETTQKYTRYNDQEKSVELESEIPIQVDNVFIVETEHEVIDKELRRAIDIDSGGTAYLLQRGKVQHIEWENRDGRITPVKDGQVVPFVPGQTWINFVQSVPESGVKEQVQIENNEM</sequence>
<dbReference type="Pfam" id="PF17479">
    <property type="entry name" value="DUF3048_C"/>
    <property type="match status" value="1"/>
</dbReference>
<feature type="domain" description="DUF3048" evidence="2">
    <location>
        <begin position="219"/>
        <end position="327"/>
    </location>
</feature>
<evidence type="ECO:0000259" key="2">
    <source>
        <dbReference type="Pfam" id="PF17479"/>
    </source>
</evidence>
<reference evidence="3 4" key="1">
    <citation type="submission" date="2018-05" db="EMBL/GenBank/DDBJ databases">
        <title>Genomic Encyclopedia of Type Strains, Phase IV (KMG-IV): sequencing the most valuable type-strain genomes for metagenomic binning, comparative biology and taxonomic classification.</title>
        <authorList>
            <person name="Goeker M."/>
        </authorList>
    </citation>
    <scope>NUCLEOTIDE SEQUENCE [LARGE SCALE GENOMIC DNA]</scope>
    <source>
        <strain evidence="3 4">DSM 28556</strain>
    </source>
</reference>
<dbReference type="EMBL" id="QJJQ01000001">
    <property type="protein sequence ID" value="PXW90617.1"/>
    <property type="molecule type" value="Genomic_DNA"/>
</dbReference>
<dbReference type="OrthoDB" id="9779102at2"/>
<dbReference type="PROSITE" id="PS51257">
    <property type="entry name" value="PROKAR_LIPOPROTEIN"/>
    <property type="match status" value="1"/>
</dbReference>
<dbReference type="AlphaFoldDB" id="A0A2V3W8D1"/>
<evidence type="ECO:0000313" key="3">
    <source>
        <dbReference type="EMBL" id="PXW90617.1"/>
    </source>
</evidence>
<dbReference type="InterPro" id="IPR021416">
    <property type="entry name" value="DUF3048_N"/>
</dbReference>